<feature type="compositionally biased region" description="Pro residues" evidence="1">
    <location>
        <begin position="242"/>
        <end position="252"/>
    </location>
</feature>
<comment type="caution">
    <text evidence="2">The sequence shown here is derived from an EMBL/GenBank/DDBJ whole genome shotgun (WGS) entry which is preliminary data.</text>
</comment>
<name>A0A3M8C8A4_9BACL</name>
<feature type="compositionally biased region" description="Low complexity" evidence="1">
    <location>
        <begin position="227"/>
        <end position="241"/>
    </location>
</feature>
<gene>
    <name evidence="2" type="ORF">EDM52_14360</name>
</gene>
<evidence type="ECO:0000256" key="1">
    <source>
        <dbReference type="SAM" id="MobiDB-lite"/>
    </source>
</evidence>
<dbReference type="AlphaFoldDB" id="A0A3M8C8A4"/>
<keyword evidence="3" id="KW-1185">Reference proteome</keyword>
<evidence type="ECO:0000313" key="3">
    <source>
        <dbReference type="Proteomes" id="UP000282028"/>
    </source>
</evidence>
<feature type="compositionally biased region" description="Low complexity" evidence="1">
    <location>
        <begin position="253"/>
        <end position="277"/>
    </location>
</feature>
<reference evidence="2 3" key="1">
    <citation type="submission" date="2018-10" db="EMBL/GenBank/DDBJ databases">
        <title>Phylogenomics of Brevibacillus.</title>
        <authorList>
            <person name="Dunlap C."/>
        </authorList>
    </citation>
    <scope>NUCLEOTIDE SEQUENCE [LARGE SCALE GENOMIC DNA]</scope>
    <source>
        <strain evidence="2 3">JCM 12215</strain>
    </source>
</reference>
<dbReference type="EMBL" id="RHHR01000027">
    <property type="protein sequence ID" value="RNB71944.1"/>
    <property type="molecule type" value="Genomic_DNA"/>
</dbReference>
<proteinExistence type="predicted"/>
<protein>
    <submittedName>
        <fullName evidence="2">Uncharacterized protein</fullName>
    </submittedName>
</protein>
<feature type="compositionally biased region" description="Low complexity" evidence="1">
    <location>
        <begin position="181"/>
        <end position="207"/>
    </location>
</feature>
<sequence>MKKIAVGLFAASLVLNIVPLDGTVAFLTSEKKQTSSISLGTNEDVFVTQTKEMTIETKITKRTVIRRTMNADGTSSETAEDKVSIDQGAQTIVFIPQRPHLDLELENLRVTGAVEGIVKVEKIESEEGIEFLISHARGEMEWKNGTVKGELHVTALGGFYDVVIPVAVTTIYKKKTDVQETNAPGNPQQPGNPSTPGTPGTPETPATPETPPPDGSTTEPTTPPPSDSADSPSPPSDEATAPPTPSTDPAPSVPSGENQGSPSPESSPESGEPAQAS</sequence>
<dbReference type="OrthoDB" id="2468819at2"/>
<feature type="region of interest" description="Disordered" evidence="1">
    <location>
        <begin position="178"/>
        <end position="277"/>
    </location>
</feature>
<evidence type="ECO:0000313" key="2">
    <source>
        <dbReference type="EMBL" id="RNB71944.1"/>
    </source>
</evidence>
<accession>A0A3M8C8A4</accession>
<dbReference type="Proteomes" id="UP000282028">
    <property type="component" value="Unassembled WGS sequence"/>
</dbReference>
<organism evidence="2 3">
    <name type="scientific">Brevibacillus invocatus</name>
    <dbReference type="NCBI Taxonomy" id="173959"/>
    <lineage>
        <taxon>Bacteria</taxon>
        <taxon>Bacillati</taxon>
        <taxon>Bacillota</taxon>
        <taxon>Bacilli</taxon>
        <taxon>Bacillales</taxon>
        <taxon>Paenibacillaceae</taxon>
        <taxon>Brevibacillus</taxon>
    </lineage>
</organism>
<dbReference type="RefSeq" id="WP_122909671.1">
    <property type="nucleotide sequence ID" value="NZ_CBCSBE010000006.1"/>
</dbReference>